<keyword evidence="2" id="KW-0812">Transmembrane</keyword>
<dbReference type="Gene3D" id="3.30.70.1070">
    <property type="entry name" value="Sporulation related repeat"/>
    <property type="match status" value="1"/>
</dbReference>
<comment type="caution">
    <text evidence="4">The sequence shown here is derived from an EMBL/GenBank/DDBJ whole genome shotgun (WGS) entry which is preliminary data.</text>
</comment>
<dbReference type="GO" id="GO:0032506">
    <property type="term" value="P:cytokinetic process"/>
    <property type="evidence" value="ECO:0007669"/>
    <property type="project" value="TreeGrafter"/>
</dbReference>
<accession>A0A845BFS2</accession>
<feature type="domain" description="SPOR" evidence="3">
    <location>
        <begin position="173"/>
        <end position="232"/>
    </location>
</feature>
<evidence type="ECO:0000256" key="2">
    <source>
        <dbReference type="SAM" id="Phobius"/>
    </source>
</evidence>
<dbReference type="SUPFAM" id="SSF110997">
    <property type="entry name" value="Sporulation related repeat"/>
    <property type="match status" value="1"/>
</dbReference>
<evidence type="ECO:0000259" key="3">
    <source>
        <dbReference type="Pfam" id="PF05036"/>
    </source>
</evidence>
<dbReference type="Proteomes" id="UP000467214">
    <property type="component" value="Unassembled WGS sequence"/>
</dbReference>
<feature type="compositionally biased region" description="Pro residues" evidence="1">
    <location>
        <begin position="111"/>
        <end position="120"/>
    </location>
</feature>
<dbReference type="RefSeq" id="WP_124734078.1">
    <property type="nucleotide sequence ID" value="NZ_WSSB01000001.1"/>
</dbReference>
<dbReference type="InterPro" id="IPR036680">
    <property type="entry name" value="SPOR-like_sf"/>
</dbReference>
<keyword evidence="5" id="KW-1185">Reference proteome</keyword>
<gene>
    <name evidence="4" type="ORF">GQF02_01105</name>
</gene>
<name>A0A845BFS2_9NEIS</name>
<evidence type="ECO:0000313" key="5">
    <source>
        <dbReference type="Proteomes" id="UP000467214"/>
    </source>
</evidence>
<dbReference type="GO" id="GO:0030428">
    <property type="term" value="C:cell septum"/>
    <property type="evidence" value="ECO:0007669"/>
    <property type="project" value="TreeGrafter"/>
</dbReference>
<dbReference type="AlphaFoldDB" id="A0A845BFS2"/>
<proteinExistence type="predicted"/>
<dbReference type="Pfam" id="PF05036">
    <property type="entry name" value="SPOR"/>
    <property type="match status" value="1"/>
</dbReference>
<dbReference type="EMBL" id="WSSB01000001">
    <property type="protein sequence ID" value="MXR35597.1"/>
    <property type="molecule type" value="Genomic_DNA"/>
</dbReference>
<feature type="region of interest" description="Disordered" evidence="1">
    <location>
        <begin position="79"/>
        <end position="173"/>
    </location>
</feature>
<dbReference type="GO" id="GO:0042834">
    <property type="term" value="F:peptidoglycan binding"/>
    <property type="evidence" value="ECO:0007669"/>
    <property type="project" value="InterPro"/>
</dbReference>
<keyword evidence="2" id="KW-1133">Transmembrane helix</keyword>
<dbReference type="PANTHER" id="PTHR38687">
    <property type="entry name" value="CELL DIVISION PROTEIN DEDD-RELATED"/>
    <property type="match status" value="1"/>
</dbReference>
<keyword evidence="2" id="KW-0472">Membrane</keyword>
<dbReference type="InterPro" id="IPR052521">
    <property type="entry name" value="Cell_div_SPOR-domain"/>
</dbReference>
<reference evidence="4 5" key="1">
    <citation type="submission" date="2019-12" db="EMBL/GenBank/DDBJ databases">
        <title>Neisseriaceae gen. nov. sp. Genome sequencing and assembly.</title>
        <authorList>
            <person name="Liu Z."/>
            <person name="Li A."/>
        </authorList>
    </citation>
    <scope>NUCLEOTIDE SEQUENCE [LARGE SCALE GENOMIC DNA]</scope>
    <source>
        <strain evidence="4 5">B2N2-7</strain>
    </source>
</reference>
<dbReference type="GO" id="GO:0032153">
    <property type="term" value="C:cell division site"/>
    <property type="evidence" value="ECO:0007669"/>
    <property type="project" value="TreeGrafter"/>
</dbReference>
<feature type="transmembrane region" description="Helical" evidence="2">
    <location>
        <begin position="23"/>
        <end position="43"/>
    </location>
</feature>
<organism evidence="4 5">
    <name type="scientific">Craterilacuibacter sinensis</name>
    <dbReference type="NCBI Taxonomy" id="2686017"/>
    <lineage>
        <taxon>Bacteria</taxon>
        <taxon>Pseudomonadati</taxon>
        <taxon>Pseudomonadota</taxon>
        <taxon>Betaproteobacteria</taxon>
        <taxon>Neisseriales</taxon>
        <taxon>Neisseriaceae</taxon>
        <taxon>Craterilacuibacter</taxon>
    </lineage>
</organism>
<protein>
    <recommendedName>
        <fullName evidence="3">SPOR domain-containing protein</fullName>
    </recommendedName>
</protein>
<evidence type="ECO:0000313" key="4">
    <source>
        <dbReference type="EMBL" id="MXR35597.1"/>
    </source>
</evidence>
<sequence length="241" mass="25229">MTTLPPPEKQTTDGVNPKTKKRIAIALGLIVAALAVIPLMNALKSKPKISDASSGKISGTLLPPQAIEPEAPVASINTSAPVAESTRPASPDLSATPGMSALPKLMVEAHVPPPSLPKPASPKLVQTNPPVRESLPAPAQHKATLPGDQPKPRAAEQAALATPPAPARPQGSSFGYNVQLGLFSSPDNAEKLMDELKKRGINARSETKVQLGPFKSRAEAEEAMMELRKLGYIPLLVPLGQ</sequence>
<dbReference type="PANTHER" id="PTHR38687:SF1">
    <property type="entry name" value="CELL DIVISION PROTEIN DEDD"/>
    <property type="match status" value="1"/>
</dbReference>
<dbReference type="InterPro" id="IPR007730">
    <property type="entry name" value="SPOR-like_dom"/>
</dbReference>
<evidence type="ECO:0000256" key="1">
    <source>
        <dbReference type="SAM" id="MobiDB-lite"/>
    </source>
</evidence>